<dbReference type="PANTHER" id="PTHR30469">
    <property type="entry name" value="MULTIDRUG RESISTANCE PROTEIN MDTA"/>
    <property type="match status" value="1"/>
</dbReference>
<dbReference type="InterPro" id="IPR006143">
    <property type="entry name" value="RND_pump_MFP"/>
</dbReference>
<dbReference type="GO" id="GO:1990281">
    <property type="term" value="C:efflux pump complex"/>
    <property type="evidence" value="ECO:0007669"/>
    <property type="project" value="TreeGrafter"/>
</dbReference>
<dbReference type="KEGG" id="ful:C4N20_10665"/>
<feature type="domain" description="YknX-like C-terminal permuted SH3-like" evidence="3">
    <location>
        <begin position="283"/>
        <end position="350"/>
    </location>
</feature>
<dbReference type="InterPro" id="IPR058792">
    <property type="entry name" value="Beta-barrel_RND_2"/>
</dbReference>
<dbReference type="GeneID" id="78455276"/>
<organism evidence="4 5">
    <name type="scientific">Fusobacterium ulcerans</name>
    <dbReference type="NCBI Taxonomy" id="861"/>
    <lineage>
        <taxon>Bacteria</taxon>
        <taxon>Fusobacteriati</taxon>
        <taxon>Fusobacteriota</taxon>
        <taxon>Fusobacteriia</taxon>
        <taxon>Fusobacteriales</taxon>
        <taxon>Fusobacteriaceae</taxon>
        <taxon>Fusobacterium</taxon>
    </lineage>
</organism>
<dbReference type="Gene3D" id="2.40.50.100">
    <property type="match status" value="1"/>
</dbReference>
<dbReference type="EMBL" id="LS483487">
    <property type="protein sequence ID" value="SQJ00385.1"/>
    <property type="molecule type" value="Genomic_DNA"/>
</dbReference>
<accession>A0AAX2J972</accession>
<evidence type="ECO:0000259" key="3">
    <source>
        <dbReference type="Pfam" id="PF25989"/>
    </source>
</evidence>
<dbReference type="RefSeq" id="WP_005976181.1">
    <property type="nucleotide sequence ID" value="NZ_CABKNW010000001.1"/>
</dbReference>
<dbReference type="AlphaFoldDB" id="A0AAX2J972"/>
<dbReference type="Gene3D" id="2.40.420.20">
    <property type="match status" value="1"/>
</dbReference>
<gene>
    <name evidence="4" type="primary">czcB_1</name>
    <name evidence="4" type="ORF">NCTC12112_00689</name>
</gene>
<evidence type="ECO:0000259" key="2">
    <source>
        <dbReference type="Pfam" id="PF25954"/>
    </source>
</evidence>
<name>A0AAX2J972_9FUSO</name>
<dbReference type="PANTHER" id="PTHR30469:SF33">
    <property type="entry name" value="SLR1207 PROTEIN"/>
    <property type="match status" value="1"/>
</dbReference>
<feature type="domain" description="CusB-like beta-barrel" evidence="2">
    <location>
        <begin position="213"/>
        <end position="275"/>
    </location>
</feature>
<dbReference type="Gene3D" id="1.10.287.470">
    <property type="entry name" value="Helix hairpin bin"/>
    <property type="match status" value="1"/>
</dbReference>
<dbReference type="Pfam" id="PF25954">
    <property type="entry name" value="Beta-barrel_RND_2"/>
    <property type="match status" value="1"/>
</dbReference>
<sequence>MKKTGYLILLLILVMTGCGKKQEEVIEKKVKYVITEPATMRKMNQVFKSDAVLEPKNKVDHKTEKGGTIEKILKRNGDTVKKGELVMELSDAATESSYFTAKANYTSALSSLNIAKNNYQKFKNLYEKELVSYLEYVSYENTYVSAKGNYEAAKASYENAKSDYDKLFRKAEIDGIVGNLFGKEGNEISSSEIIFTVVNDKSMETYVGFPAEWLTQIKVGQDLEVEVGALGKKFVGKILEINPIADSATKKYMIKIAVDNPDRAIKDGMYSYVTIPVGEINVLSVSDEAIFVRNLLSYVFKVEDGVAKRVEVKTGATNLPYTEISSDNVKEGDRIVVKGIFGLEEGNEVEENTEAK</sequence>
<dbReference type="NCBIfam" id="TIGR01730">
    <property type="entry name" value="RND_mfp"/>
    <property type="match status" value="1"/>
</dbReference>
<dbReference type="GO" id="GO:0015562">
    <property type="term" value="F:efflux transmembrane transporter activity"/>
    <property type="evidence" value="ECO:0007669"/>
    <property type="project" value="InterPro"/>
</dbReference>
<dbReference type="SUPFAM" id="SSF111369">
    <property type="entry name" value="HlyD-like secretion proteins"/>
    <property type="match status" value="1"/>
</dbReference>
<reference evidence="4 5" key="1">
    <citation type="submission" date="2018-06" db="EMBL/GenBank/DDBJ databases">
        <authorList>
            <consortium name="Pathogen Informatics"/>
            <person name="Doyle S."/>
        </authorList>
    </citation>
    <scope>NUCLEOTIDE SEQUENCE [LARGE SCALE GENOMIC DNA]</scope>
    <source>
        <strain evidence="4 5">NCTC12112</strain>
    </source>
</reference>
<dbReference type="Proteomes" id="UP000249008">
    <property type="component" value="Chromosome 1"/>
</dbReference>
<dbReference type="Pfam" id="PF25989">
    <property type="entry name" value="YknX_C"/>
    <property type="match status" value="1"/>
</dbReference>
<evidence type="ECO:0000256" key="1">
    <source>
        <dbReference type="ARBA" id="ARBA00009477"/>
    </source>
</evidence>
<proteinExistence type="inferred from homology"/>
<evidence type="ECO:0000313" key="5">
    <source>
        <dbReference type="Proteomes" id="UP000249008"/>
    </source>
</evidence>
<dbReference type="PROSITE" id="PS51257">
    <property type="entry name" value="PROKAR_LIPOPROTEIN"/>
    <property type="match status" value="1"/>
</dbReference>
<dbReference type="Gene3D" id="2.40.30.170">
    <property type="match status" value="1"/>
</dbReference>
<evidence type="ECO:0000313" key="4">
    <source>
        <dbReference type="EMBL" id="SQJ00385.1"/>
    </source>
</evidence>
<comment type="similarity">
    <text evidence="1">Belongs to the membrane fusion protein (MFP) (TC 8.A.1) family.</text>
</comment>
<protein>
    <submittedName>
        <fullName evidence="4">Cation efflux system protein CzcB</fullName>
    </submittedName>
</protein>
<dbReference type="InterPro" id="IPR058637">
    <property type="entry name" value="YknX-like_C"/>
</dbReference>